<dbReference type="PANTHER" id="PTHR46586:SF3">
    <property type="entry name" value="ANKYRIN REPEAT-CONTAINING PROTEIN"/>
    <property type="match status" value="1"/>
</dbReference>
<evidence type="ECO:0000313" key="2">
    <source>
        <dbReference type="Proteomes" id="UP000688947"/>
    </source>
</evidence>
<dbReference type="Proteomes" id="UP000688947">
    <property type="component" value="Unassembled WGS sequence"/>
</dbReference>
<organism evidence="1 2">
    <name type="scientific">Phytophthora cactorum</name>
    <dbReference type="NCBI Taxonomy" id="29920"/>
    <lineage>
        <taxon>Eukaryota</taxon>
        <taxon>Sar</taxon>
        <taxon>Stramenopiles</taxon>
        <taxon>Oomycota</taxon>
        <taxon>Peronosporomycetes</taxon>
        <taxon>Peronosporales</taxon>
        <taxon>Peronosporaceae</taxon>
        <taxon>Phytophthora</taxon>
    </lineage>
</organism>
<dbReference type="OrthoDB" id="126976at2759"/>
<evidence type="ECO:0000313" key="1">
    <source>
        <dbReference type="EMBL" id="KAG6957379.1"/>
    </source>
</evidence>
<protein>
    <recommendedName>
        <fullName evidence="3">Ankyrin repeat-containing domain</fullName>
    </recommendedName>
</protein>
<dbReference type="InterPro" id="IPR052050">
    <property type="entry name" value="SecEffector_AnkRepeat"/>
</dbReference>
<reference evidence="1" key="1">
    <citation type="submission" date="2021-01" db="EMBL/GenBank/DDBJ databases">
        <title>Phytophthora aleatoria, a newly-described species from Pinus radiata is distinct from Phytophthora cactorum isolates based on comparative genomics.</title>
        <authorList>
            <person name="Mcdougal R."/>
            <person name="Panda P."/>
            <person name="Williams N."/>
            <person name="Studholme D.J."/>
        </authorList>
    </citation>
    <scope>NUCLEOTIDE SEQUENCE</scope>
    <source>
        <strain evidence="1">NZFS 3830</strain>
    </source>
</reference>
<accession>A0A8T1U7Z2</accession>
<dbReference type="PANTHER" id="PTHR46586">
    <property type="entry name" value="ANKYRIN REPEAT-CONTAINING PROTEIN"/>
    <property type="match status" value="1"/>
</dbReference>
<sequence>MDPAVTFGHLALVQSLHGTPAEGCTTDARNGAAAHGNFKVVRWRDNNRTEVCTDQAMLVAAIQGHLDIARWFFRAGLGNFLPNTFDHVCPNRCLTVAN</sequence>
<evidence type="ECO:0008006" key="3">
    <source>
        <dbReference type="Google" id="ProtNLM"/>
    </source>
</evidence>
<proteinExistence type="predicted"/>
<gene>
    <name evidence="1" type="ORF">JG687_00010025</name>
</gene>
<dbReference type="EMBL" id="JAENGZ010000547">
    <property type="protein sequence ID" value="KAG6957379.1"/>
    <property type="molecule type" value="Genomic_DNA"/>
</dbReference>
<comment type="caution">
    <text evidence="1">The sequence shown here is derived from an EMBL/GenBank/DDBJ whole genome shotgun (WGS) entry which is preliminary data.</text>
</comment>
<name>A0A8T1U7Z2_9STRA</name>
<dbReference type="AlphaFoldDB" id="A0A8T1U7Z2"/>